<feature type="signal peptide" evidence="6">
    <location>
        <begin position="1"/>
        <end position="18"/>
    </location>
</feature>
<keyword evidence="2 4" id="KW-0472">Membrane</keyword>
<dbReference type="PANTHER" id="PTHR30329">
    <property type="entry name" value="STATOR ELEMENT OF FLAGELLAR MOTOR COMPLEX"/>
    <property type="match status" value="1"/>
</dbReference>
<feature type="region of interest" description="Disordered" evidence="5">
    <location>
        <begin position="260"/>
        <end position="282"/>
    </location>
</feature>
<proteinExistence type="predicted"/>
<dbReference type="InterPro" id="IPR006665">
    <property type="entry name" value="OmpA-like"/>
</dbReference>
<dbReference type="PROSITE" id="PS01068">
    <property type="entry name" value="OMPA_1"/>
    <property type="match status" value="1"/>
</dbReference>
<dbReference type="CDD" id="cd07185">
    <property type="entry name" value="OmpA_C-like"/>
    <property type="match status" value="1"/>
</dbReference>
<sequence>MRLRLGTMTLLATAGLLAGCGGFEAQRVYDEAASASPQGDAYHQALYAGYMEHATYEQEKMMDYPDAIYHARKAIMAARGETPTPTEPSERKLPADKIDEVTQARARLVSALSSGGPQRDPEAAGKAQAFYDCWLEQLEENFQPKDIAYCRDGFYKNLELIEVKAAPQMPEVVSLSADVLFDFDKAIVKNEFKPELDKIAELLVKDTSANILVWGFTDTAGPKAYNQKLSERRANAVAAYLQSKGVDRNRMTIKGFGETNLAVPTPDNTPNAQNRRVEIRRR</sequence>
<keyword evidence="6" id="KW-0732">Signal</keyword>
<gene>
    <name evidence="8" type="ORF">U1T56_22100</name>
</gene>
<evidence type="ECO:0000256" key="6">
    <source>
        <dbReference type="SAM" id="SignalP"/>
    </source>
</evidence>
<dbReference type="PROSITE" id="PS51257">
    <property type="entry name" value="PROKAR_LIPOPROTEIN"/>
    <property type="match status" value="1"/>
</dbReference>
<dbReference type="InterPro" id="IPR006664">
    <property type="entry name" value="OMP_bac"/>
</dbReference>
<evidence type="ECO:0000313" key="8">
    <source>
        <dbReference type="EMBL" id="MEK0085856.1"/>
    </source>
</evidence>
<evidence type="ECO:0000313" key="9">
    <source>
        <dbReference type="Proteomes" id="UP001375743"/>
    </source>
</evidence>
<dbReference type="InterPro" id="IPR036737">
    <property type="entry name" value="OmpA-like_sf"/>
</dbReference>
<name>A0ABU8XXS5_9PROT</name>
<evidence type="ECO:0000256" key="2">
    <source>
        <dbReference type="ARBA" id="ARBA00023136"/>
    </source>
</evidence>
<feature type="domain" description="OmpA-like" evidence="7">
    <location>
        <begin position="168"/>
        <end position="282"/>
    </location>
</feature>
<keyword evidence="9" id="KW-1185">Reference proteome</keyword>
<comment type="subcellular location">
    <subcellularLocation>
        <location evidence="1">Cell outer membrane</location>
    </subcellularLocation>
</comment>
<evidence type="ECO:0000256" key="1">
    <source>
        <dbReference type="ARBA" id="ARBA00004442"/>
    </source>
</evidence>
<evidence type="ECO:0000256" key="3">
    <source>
        <dbReference type="ARBA" id="ARBA00023237"/>
    </source>
</evidence>
<organism evidence="8 9">
    <name type="scientific">Benzoatithermus flavus</name>
    <dbReference type="NCBI Taxonomy" id="3108223"/>
    <lineage>
        <taxon>Bacteria</taxon>
        <taxon>Pseudomonadati</taxon>
        <taxon>Pseudomonadota</taxon>
        <taxon>Alphaproteobacteria</taxon>
        <taxon>Geminicoccales</taxon>
        <taxon>Geminicoccaceae</taxon>
        <taxon>Benzoatithermus</taxon>
    </lineage>
</organism>
<dbReference type="SUPFAM" id="SSF103088">
    <property type="entry name" value="OmpA-like"/>
    <property type="match status" value="1"/>
</dbReference>
<dbReference type="RefSeq" id="WP_418161705.1">
    <property type="nucleotide sequence ID" value="NZ_JBBLZC010000036.1"/>
</dbReference>
<reference evidence="8 9" key="1">
    <citation type="submission" date="2024-01" db="EMBL/GenBank/DDBJ databases">
        <title>Multi-omics insights into the function and evolution of sodium benzoate biodegradation pathways in Benzoatithermus flavus gen. nov., sp. nov. from hot spring.</title>
        <authorList>
            <person name="Hu C.-J."/>
            <person name="Li W.-J."/>
        </authorList>
    </citation>
    <scope>NUCLEOTIDE SEQUENCE [LARGE SCALE GENOMIC DNA]</scope>
    <source>
        <strain evidence="8 9">SYSU G07066</strain>
    </source>
</reference>
<dbReference type="Pfam" id="PF00691">
    <property type="entry name" value="OmpA"/>
    <property type="match status" value="1"/>
</dbReference>
<dbReference type="PROSITE" id="PS51123">
    <property type="entry name" value="OMPA_2"/>
    <property type="match status" value="1"/>
</dbReference>
<keyword evidence="3" id="KW-0998">Cell outer membrane</keyword>
<dbReference type="InterPro" id="IPR050330">
    <property type="entry name" value="Bact_OuterMem_StrucFunc"/>
</dbReference>
<dbReference type="EMBL" id="JBBLZC010000036">
    <property type="protein sequence ID" value="MEK0085856.1"/>
    <property type="molecule type" value="Genomic_DNA"/>
</dbReference>
<evidence type="ECO:0000256" key="5">
    <source>
        <dbReference type="SAM" id="MobiDB-lite"/>
    </source>
</evidence>
<dbReference type="InterPro" id="IPR006690">
    <property type="entry name" value="OMPA-like_CS"/>
</dbReference>
<dbReference type="PRINTS" id="PR01021">
    <property type="entry name" value="OMPADOMAIN"/>
</dbReference>
<comment type="caution">
    <text evidence="8">The sequence shown here is derived from an EMBL/GenBank/DDBJ whole genome shotgun (WGS) entry which is preliminary data.</text>
</comment>
<protein>
    <submittedName>
        <fullName evidence="8">OmpA family protein</fullName>
    </submittedName>
</protein>
<evidence type="ECO:0000256" key="4">
    <source>
        <dbReference type="PROSITE-ProRule" id="PRU00473"/>
    </source>
</evidence>
<dbReference type="Gene3D" id="3.30.1330.60">
    <property type="entry name" value="OmpA-like domain"/>
    <property type="match status" value="1"/>
</dbReference>
<dbReference type="PANTHER" id="PTHR30329:SF21">
    <property type="entry name" value="LIPOPROTEIN YIAD-RELATED"/>
    <property type="match status" value="1"/>
</dbReference>
<accession>A0ABU8XXS5</accession>
<feature type="chain" id="PRO_5046198586" evidence="6">
    <location>
        <begin position="19"/>
        <end position="282"/>
    </location>
</feature>
<evidence type="ECO:0000259" key="7">
    <source>
        <dbReference type="PROSITE" id="PS51123"/>
    </source>
</evidence>
<dbReference type="Proteomes" id="UP001375743">
    <property type="component" value="Unassembled WGS sequence"/>
</dbReference>